<evidence type="ECO:0000256" key="7">
    <source>
        <dbReference type="ARBA" id="ARBA00022807"/>
    </source>
</evidence>
<keyword evidence="7" id="KW-0788">Thiol protease</keyword>
<evidence type="ECO:0000256" key="6">
    <source>
        <dbReference type="ARBA" id="ARBA00022801"/>
    </source>
</evidence>
<comment type="catalytic activity">
    <reaction evidence="1">
        <text>Thiol-dependent hydrolysis of ester, thioester, amide, peptide and isopeptide bonds formed by the C-terminal Gly of ubiquitin (a 76-residue protein attached to proteins as an intracellular targeting signal).</text>
        <dbReference type="EC" id="3.4.19.12"/>
    </reaction>
</comment>
<dbReference type="eggNOG" id="KOG1868">
    <property type="taxonomic scope" value="Eukaryota"/>
</dbReference>
<feature type="region of interest" description="Disordered" evidence="8">
    <location>
        <begin position="471"/>
        <end position="496"/>
    </location>
</feature>
<dbReference type="EMBL" id="KQ241603">
    <property type="protein sequence ID" value="KNC87635.1"/>
    <property type="molecule type" value="Genomic_DNA"/>
</dbReference>
<feature type="domain" description="USP" evidence="9">
    <location>
        <begin position="176"/>
        <end position="1025"/>
    </location>
</feature>
<keyword evidence="11" id="KW-1185">Reference proteome</keyword>
<feature type="region of interest" description="Disordered" evidence="8">
    <location>
        <begin position="514"/>
        <end position="536"/>
    </location>
</feature>
<evidence type="ECO:0000256" key="1">
    <source>
        <dbReference type="ARBA" id="ARBA00000707"/>
    </source>
</evidence>
<dbReference type="EC" id="3.4.19.12" evidence="3"/>
<keyword evidence="4" id="KW-0645">Protease</keyword>
<feature type="compositionally biased region" description="Basic and acidic residues" evidence="8">
    <location>
        <begin position="1"/>
        <end position="15"/>
    </location>
</feature>
<dbReference type="eggNOG" id="KOG1870">
    <property type="taxonomic scope" value="Eukaryota"/>
</dbReference>
<accession>A0A0L0GF24</accession>
<evidence type="ECO:0000313" key="11">
    <source>
        <dbReference type="Proteomes" id="UP000054560"/>
    </source>
</evidence>
<evidence type="ECO:0000256" key="3">
    <source>
        <dbReference type="ARBA" id="ARBA00012759"/>
    </source>
</evidence>
<dbReference type="AlphaFoldDB" id="A0A0L0GF24"/>
<dbReference type="PANTHER" id="PTHR21646">
    <property type="entry name" value="UBIQUITIN CARBOXYL-TERMINAL HYDROLASE"/>
    <property type="match status" value="1"/>
</dbReference>
<dbReference type="InterPro" id="IPR018200">
    <property type="entry name" value="USP_CS"/>
</dbReference>
<dbReference type="PANTHER" id="PTHR21646:SF24">
    <property type="entry name" value="UBIQUITIN CARBOXYL-TERMINAL HYDROLASE"/>
    <property type="match status" value="1"/>
</dbReference>
<feature type="compositionally biased region" description="Low complexity" evidence="8">
    <location>
        <begin position="475"/>
        <end position="486"/>
    </location>
</feature>
<dbReference type="SUPFAM" id="SSF54001">
    <property type="entry name" value="Cysteine proteinases"/>
    <property type="match status" value="1"/>
</dbReference>
<protein>
    <recommendedName>
        <fullName evidence="3">ubiquitinyl hydrolase 1</fullName>
        <ecNumber evidence="3">3.4.19.12</ecNumber>
    </recommendedName>
</protein>
<dbReference type="OrthoDB" id="265776at2759"/>
<dbReference type="GO" id="GO:0006508">
    <property type="term" value="P:proteolysis"/>
    <property type="evidence" value="ECO:0007669"/>
    <property type="project" value="UniProtKB-KW"/>
</dbReference>
<dbReference type="PROSITE" id="PS50235">
    <property type="entry name" value="USP_3"/>
    <property type="match status" value="1"/>
</dbReference>
<evidence type="ECO:0000256" key="8">
    <source>
        <dbReference type="SAM" id="MobiDB-lite"/>
    </source>
</evidence>
<dbReference type="InterPro" id="IPR050185">
    <property type="entry name" value="Ub_carboxyl-term_hydrolase"/>
</dbReference>
<feature type="compositionally biased region" description="Low complexity" evidence="8">
    <location>
        <begin position="523"/>
        <end position="533"/>
    </location>
</feature>
<dbReference type="Proteomes" id="UP000054560">
    <property type="component" value="Unassembled WGS sequence"/>
</dbReference>
<feature type="compositionally biased region" description="Acidic residues" evidence="8">
    <location>
        <begin position="36"/>
        <end position="49"/>
    </location>
</feature>
<dbReference type="InterPro" id="IPR038765">
    <property type="entry name" value="Papain-like_cys_pep_sf"/>
</dbReference>
<reference evidence="10 11" key="1">
    <citation type="submission" date="2011-02" db="EMBL/GenBank/DDBJ databases">
        <title>The Genome Sequence of Sphaeroforma arctica JP610.</title>
        <authorList>
            <consortium name="The Broad Institute Genome Sequencing Platform"/>
            <person name="Russ C."/>
            <person name="Cuomo C."/>
            <person name="Young S.K."/>
            <person name="Zeng Q."/>
            <person name="Gargeya S."/>
            <person name="Alvarado L."/>
            <person name="Berlin A."/>
            <person name="Chapman S.B."/>
            <person name="Chen Z."/>
            <person name="Freedman E."/>
            <person name="Gellesch M."/>
            <person name="Goldberg J."/>
            <person name="Griggs A."/>
            <person name="Gujja S."/>
            <person name="Heilman E."/>
            <person name="Heiman D."/>
            <person name="Howarth C."/>
            <person name="Mehta T."/>
            <person name="Neiman D."/>
            <person name="Pearson M."/>
            <person name="Roberts A."/>
            <person name="Saif S."/>
            <person name="Shea T."/>
            <person name="Shenoy N."/>
            <person name="Sisk P."/>
            <person name="Stolte C."/>
            <person name="Sykes S."/>
            <person name="White J."/>
            <person name="Yandava C."/>
            <person name="Burger G."/>
            <person name="Gray M.W."/>
            <person name="Holland P.W.H."/>
            <person name="King N."/>
            <person name="Lang F.B.F."/>
            <person name="Roger A.J."/>
            <person name="Ruiz-Trillo I."/>
            <person name="Haas B."/>
            <person name="Nusbaum C."/>
            <person name="Birren B."/>
        </authorList>
    </citation>
    <scope>NUCLEOTIDE SEQUENCE [LARGE SCALE GENOMIC DNA]</scope>
    <source>
        <strain evidence="10 11">JP610</strain>
    </source>
</reference>
<dbReference type="Pfam" id="PF00443">
    <property type="entry name" value="UCH"/>
    <property type="match status" value="1"/>
</dbReference>
<evidence type="ECO:0000256" key="5">
    <source>
        <dbReference type="ARBA" id="ARBA00022786"/>
    </source>
</evidence>
<dbReference type="STRING" id="667725.A0A0L0GF24"/>
<evidence type="ECO:0000256" key="4">
    <source>
        <dbReference type="ARBA" id="ARBA00022670"/>
    </source>
</evidence>
<keyword evidence="6" id="KW-0378">Hydrolase</keyword>
<evidence type="ECO:0000256" key="2">
    <source>
        <dbReference type="ARBA" id="ARBA00009085"/>
    </source>
</evidence>
<keyword evidence="5" id="KW-0833">Ubl conjugation pathway</keyword>
<evidence type="ECO:0000259" key="9">
    <source>
        <dbReference type="PROSITE" id="PS50235"/>
    </source>
</evidence>
<feature type="region of interest" description="Disordered" evidence="8">
    <location>
        <begin position="1"/>
        <end position="62"/>
    </location>
</feature>
<sequence length="1048" mass="115620">MCSPDHSRTTSDADHASMNSAEIGDASEVNNMTEPNDSDDVEMAVDDEPGSPPPPPYSAPYHRLDDTNNLVLGTGDDMFAAPDPVDATEEESMVYSTDIASFRTPEESGTLTLSDDDTNDLNWTADSELHATTPLSPALPDIFNSPVSGISSTLNNYDSPVSTNFAPVVNSVPGLCGLRNLGNTCYMNSGLQCLNAVPQMAQYFLSGDYEKDINSTNPLGTGGALAREYANVVKNMWSGHRRSQSPGSFKNALSQFAPMLSGFSQHDSQEFLAYLLDALHEDVNKVLNKPYVEKVEGVVGMDEEKLAQEAWEGHLKRNNSKIMDLFQGQLKSTVRCHACNRQTITFDPFMYLTLPISQPERHVVFTFVPSLGAKQSGTGSVTKATRYGIYVKSTTTFAEFKRMVRKITGLPPRPTSDDENVTALDDLVVCEVHLKKIYKFYLDDDIVDDSVSAKDDVAVYHIAAYEPITKENTHTDSSSSTSEVDSIQPLSDTNEQASPIAEKLVSDTAEPAVSINEADDSNDSGMDSDSVDSGTEVDDLTVDAEARKGFCCVCLEYHDQVHIHQACGKGSCFLCIGTHFGNSPDTICFNGLCGESVTVDMLKVLKVTYDKKPIQLPAPSIPVISAPSPPPPPYKSNGFVLGGRYGNRDRSEVLYDGDKPRAIALYQQFGVQMFIGQPLLASISTDESLTGNTLYVIVEELLLEKVLRPRDNGRFPENLKFTLENGERSGSTNSQIPRSDKPVDLKSPYLILTWGKETPQDIYLQQDDAIDVHSSTVPKSSDKVDIHRLLKDFTTREDLSENDMFYCSRCKKHQRASIHVSLWKLPDVLVVHLKRFHYDERRRCKINTLIDFPVKGLDLHAYVAQHGVKLEQSCDSLASSASQRQSIVEMERNTNMDTDIGDTNVLDGDEVIQKLGVPSVKVETDMDVHETECTGRAIDEPFGGVEDEDAQREDDLEKDTALGEVYDLVSVDNHMGSLSFGHYTAYIRHPDTKEWHNCNDDSVTPVHDPQQVVSPNAYVLFYMRRLAAEKAPTVTPVPTRTHSPAALD</sequence>
<dbReference type="Gene3D" id="3.90.70.10">
    <property type="entry name" value="Cysteine proteinases"/>
    <property type="match status" value="2"/>
</dbReference>
<dbReference type="PROSITE" id="PS00973">
    <property type="entry name" value="USP_2"/>
    <property type="match status" value="1"/>
</dbReference>
<dbReference type="GeneID" id="25900769"/>
<comment type="similarity">
    <text evidence="2">Belongs to the peptidase C19 family.</text>
</comment>
<dbReference type="InterPro" id="IPR028889">
    <property type="entry name" value="USP"/>
</dbReference>
<evidence type="ECO:0000313" key="10">
    <source>
        <dbReference type="EMBL" id="KNC87635.1"/>
    </source>
</evidence>
<dbReference type="InterPro" id="IPR001394">
    <property type="entry name" value="Peptidase_C19_UCH"/>
</dbReference>
<dbReference type="RefSeq" id="XP_014161536.1">
    <property type="nucleotide sequence ID" value="XM_014306061.1"/>
</dbReference>
<organism evidence="10 11">
    <name type="scientific">Sphaeroforma arctica JP610</name>
    <dbReference type="NCBI Taxonomy" id="667725"/>
    <lineage>
        <taxon>Eukaryota</taxon>
        <taxon>Ichthyosporea</taxon>
        <taxon>Ichthyophonida</taxon>
        <taxon>Sphaeroforma</taxon>
    </lineage>
</organism>
<gene>
    <name evidence="10" type="ORF">SARC_00265</name>
</gene>
<dbReference type="GO" id="GO:0004843">
    <property type="term" value="F:cysteine-type deubiquitinase activity"/>
    <property type="evidence" value="ECO:0007669"/>
    <property type="project" value="UniProtKB-EC"/>
</dbReference>
<name>A0A0L0GF24_9EUKA</name>
<dbReference type="PROSITE" id="PS00972">
    <property type="entry name" value="USP_1"/>
    <property type="match status" value="1"/>
</dbReference>
<proteinExistence type="inferred from homology"/>
<dbReference type="GO" id="GO:0016579">
    <property type="term" value="P:protein deubiquitination"/>
    <property type="evidence" value="ECO:0007669"/>
    <property type="project" value="InterPro"/>
</dbReference>